<feature type="compositionally biased region" description="Basic and acidic residues" evidence="1">
    <location>
        <begin position="1"/>
        <end position="19"/>
    </location>
</feature>
<evidence type="ECO:0000256" key="1">
    <source>
        <dbReference type="SAM" id="MobiDB-lite"/>
    </source>
</evidence>
<dbReference type="InParanoid" id="A0A2K2CCH6"/>
<evidence type="ECO:0000313" key="2">
    <source>
        <dbReference type="EMBL" id="PNT59723.1"/>
    </source>
</evidence>
<name>A0A2K2CCH6_POPTR</name>
<protein>
    <submittedName>
        <fullName evidence="2">Uncharacterized protein</fullName>
    </submittedName>
</protein>
<evidence type="ECO:0000313" key="3">
    <source>
        <dbReference type="Proteomes" id="UP000006729"/>
    </source>
</evidence>
<organism evidence="2 3">
    <name type="scientific">Populus trichocarpa</name>
    <name type="common">Western balsam poplar</name>
    <name type="synonym">Populus balsamifera subsp. trichocarpa</name>
    <dbReference type="NCBI Taxonomy" id="3694"/>
    <lineage>
        <taxon>Eukaryota</taxon>
        <taxon>Viridiplantae</taxon>
        <taxon>Streptophyta</taxon>
        <taxon>Embryophyta</taxon>
        <taxon>Tracheophyta</taxon>
        <taxon>Spermatophyta</taxon>
        <taxon>Magnoliopsida</taxon>
        <taxon>eudicotyledons</taxon>
        <taxon>Gunneridae</taxon>
        <taxon>Pentapetalae</taxon>
        <taxon>rosids</taxon>
        <taxon>fabids</taxon>
        <taxon>Malpighiales</taxon>
        <taxon>Salicaceae</taxon>
        <taxon>Saliceae</taxon>
        <taxon>Populus</taxon>
    </lineage>
</organism>
<reference evidence="2 3" key="1">
    <citation type="journal article" date="2006" name="Science">
        <title>The genome of black cottonwood, Populus trichocarpa (Torr. &amp; Gray).</title>
        <authorList>
            <person name="Tuskan G.A."/>
            <person name="Difazio S."/>
            <person name="Jansson S."/>
            <person name="Bohlmann J."/>
            <person name="Grigoriev I."/>
            <person name="Hellsten U."/>
            <person name="Putnam N."/>
            <person name="Ralph S."/>
            <person name="Rombauts S."/>
            <person name="Salamov A."/>
            <person name="Schein J."/>
            <person name="Sterck L."/>
            <person name="Aerts A."/>
            <person name="Bhalerao R.R."/>
            <person name="Bhalerao R.P."/>
            <person name="Blaudez D."/>
            <person name="Boerjan W."/>
            <person name="Brun A."/>
            <person name="Brunner A."/>
            <person name="Busov V."/>
            <person name="Campbell M."/>
            <person name="Carlson J."/>
            <person name="Chalot M."/>
            <person name="Chapman J."/>
            <person name="Chen G.L."/>
            <person name="Cooper D."/>
            <person name="Coutinho P.M."/>
            <person name="Couturier J."/>
            <person name="Covert S."/>
            <person name="Cronk Q."/>
            <person name="Cunningham R."/>
            <person name="Davis J."/>
            <person name="Degroeve S."/>
            <person name="Dejardin A."/>
            <person name="Depamphilis C."/>
            <person name="Detter J."/>
            <person name="Dirks B."/>
            <person name="Dubchak I."/>
            <person name="Duplessis S."/>
            <person name="Ehlting J."/>
            <person name="Ellis B."/>
            <person name="Gendler K."/>
            <person name="Goodstein D."/>
            <person name="Gribskov M."/>
            <person name="Grimwood J."/>
            <person name="Groover A."/>
            <person name="Gunter L."/>
            <person name="Hamberger B."/>
            <person name="Heinze B."/>
            <person name="Helariutta Y."/>
            <person name="Henrissat B."/>
            <person name="Holligan D."/>
            <person name="Holt R."/>
            <person name="Huang W."/>
            <person name="Islam-Faridi N."/>
            <person name="Jones S."/>
            <person name="Jones-Rhoades M."/>
            <person name="Jorgensen R."/>
            <person name="Joshi C."/>
            <person name="Kangasjarvi J."/>
            <person name="Karlsson J."/>
            <person name="Kelleher C."/>
            <person name="Kirkpatrick R."/>
            <person name="Kirst M."/>
            <person name="Kohler A."/>
            <person name="Kalluri U."/>
            <person name="Larimer F."/>
            <person name="Leebens-Mack J."/>
            <person name="Leple J.C."/>
            <person name="Locascio P."/>
            <person name="Lou Y."/>
            <person name="Lucas S."/>
            <person name="Martin F."/>
            <person name="Montanini B."/>
            <person name="Napoli C."/>
            <person name="Nelson D.R."/>
            <person name="Nelson C."/>
            <person name="Nieminen K."/>
            <person name="Nilsson O."/>
            <person name="Pereda V."/>
            <person name="Peter G."/>
            <person name="Philippe R."/>
            <person name="Pilate G."/>
            <person name="Poliakov A."/>
            <person name="Razumovskaya J."/>
            <person name="Richardson P."/>
            <person name="Rinaldi C."/>
            <person name="Ritland K."/>
            <person name="Rouze P."/>
            <person name="Ryaboy D."/>
            <person name="Schmutz J."/>
            <person name="Schrader J."/>
            <person name="Segerman B."/>
            <person name="Shin H."/>
            <person name="Siddiqui A."/>
            <person name="Sterky F."/>
            <person name="Terry A."/>
            <person name="Tsai C.J."/>
            <person name="Uberbacher E."/>
            <person name="Unneberg P."/>
            <person name="Vahala J."/>
            <person name="Wall K."/>
            <person name="Wessler S."/>
            <person name="Yang G."/>
            <person name="Yin T."/>
            <person name="Douglas C."/>
            <person name="Marra M."/>
            <person name="Sandberg G."/>
            <person name="Van de Peer Y."/>
            <person name="Rokhsar D."/>
        </authorList>
    </citation>
    <scope>NUCLEOTIDE SEQUENCE [LARGE SCALE GENOMIC DNA]</scope>
    <source>
        <strain evidence="3">cv. Nisqually</strain>
    </source>
</reference>
<feature type="region of interest" description="Disordered" evidence="1">
    <location>
        <begin position="1"/>
        <end position="21"/>
    </location>
</feature>
<dbReference type="AlphaFoldDB" id="A0A2K2CCH6"/>
<dbReference type="Proteomes" id="UP000006729">
    <property type="component" value="Chromosome 1"/>
</dbReference>
<gene>
    <name evidence="2" type="ORF">POPTR_001G426300</name>
</gene>
<proteinExistence type="predicted"/>
<accession>A0A2K2CCH6</accession>
<keyword evidence="3" id="KW-1185">Reference proteome</keyword>
<dbReference type="EMBL" id="CM009290">
    <property type="protein sequence ID" value="PNT59723.1"/>
    <property type="molecule type" value="Genomic_DNA"/>
</dbReference>
<sequence>MTEPKEIEKLEKDKKESMNRRRKISILKTTNKGKKLQKTEKGLFVPYRVMDVGDPIQLTEQDSPTINKQKVIACWEKKMNVVFSISVDGKVISKQAEEKHEVIRFYKGLYSLEK</sequence>